<dbReference type="InterPro" id="IPR056624">
    <property type="entry name" value="WH_CYT4"/>
</dbReference>
<feature type="region of interest" description="Disordered" evidence="1">
    <location>
        <begin position="564"/>
        <end position="584"/>
    </location>
</feature>
<feature type="region of interest" description="Disordered" evidence="1">
    <location>
        <begin position="67"/>
        <end position="107"/>
    </location>
</feature>
<dbReference type="PANTHER" id="PTHR23355">
    <property type="entry name" value="RIBONUCLEASE"/>
    <property type="match status" value="1"/>
</dbReference>
<evidence type="ECO:0000256" key="1">
    <source>
        <dbReference type="SAM" id="MobiDB-lite"/>
    </source>
</evidence>
<dbReference type="STRING" id="1336337.A0A3N4KAT5"/>
<evidence type="ECO:0000259" key="2">
    <source>
        <dbReference type="SMART" id="SM00955"/>
    </source>
</evidence>
<accession>A0A3N4KAT5</accession>
<sequence length="1520" mass="172265">MPLPNILRTQTPVLVSLLRRSIKPHVLIAGSSRRTFLNSFTKHNSTAANSTPTPNFLESEEPLPLLSDVTSNFDESPTPPEKSAGERGDDAPSGDAVTRPPRLRKVSIEHRPRRSIFRTVFLRGPPRIRRLNVGPGDLAPGLQPLAWEERQVANAKVRKVATEGGAQIERVHRIPVSSIEEDVGPTCTKLEGLLLQISEPQEFGKYISRAVYISPEDMVKEWNFWKYRDQNIMQESPLTREYGIEMTKNVARELHNYWRMQEVLQGQDTPELEFVRSLVRGTQRAHVNSLPIPKDTVESLRYSSNVRRIVSSWEDEDIVLETWLGPERKLPRIDALAETINMGQKLIFQIEKYIDHIAGRGTVAQNGTPNGSAHYASFMMRNAILCSERNDVNVKVYLDAPRDQDLIEYASINKTYHLPRAEALHRICQGFGSFLGLADLGIMHLIRKKEDRYQFTWEAYEKLLERLRLNTESLLDTPIEGGCEGTSIPFLGRHKKSRQRYTRINMVERIAQQQYRAFVLATECLSLAQPKGSIIRPIKTNPEPMHPFPSYRIIQFGGVRKYSTMTPRPPSSSVPGMPMGPPQITRSKIDSIRKRFEVMEANKRKALDGVRPNTVMKDLVVEVVPSVDSTDDTLGHNWEGLGDMSDLSDASSAKPLEIGDLSEVRTGNQAELGLYLRPTPGGEPTSDFLMTSGNIVQRQLPRISFSIPGFVLKAQVESFISYYDQMIEKMSDIYGPEVDLDDIAAPRSVTGAILDPARQFGATAARLYADNRAAFDGLYVKWADETEERKITLFEAAEMAFGADCNQDPNYQTMLYAVHTALMGDGLHFMADRGMHRATNVFRVRSKKDIRMIDSVTRLIRSTAVEQQTTDASGKMTAEGTGRKIMAKFIEKANYLIDLSREYEKEVKTGRKKGAPLVETVDIKELKWDENDKFFIEYVKARVLKYGLQKTPIDGLAPVILRATNRYGEVLDALTADTFLREIGAWSKWENTSLHQSGLDLPGLGRSELGDEDHKRFQLLNQKDSIKKLDLKDVMHDVRKDWGDMEVFTIDDPDAHEIDDGVSLERVSDTENWVHVHIANPTAYIAEDHWIAEIAKRRATAHYLPDKVYSMLPEAITGPFLGVAPNRPVMSISIKVNDRGEILDYKIQAGFVRNVRRTTYDAVDLALGSYKTIEFHADLTIGKFPKSQRVRREAKKFTPKQLRDLQKLRDIALAVRRRRTKDGLIVASSMDLQVKVYNDLGSRNHPYNSNYPVLYRGHPAVNMTVSDSLDIETRDSQLMVSEMMSLANNVASIWSRERKLAMPYRVMEYDYRRPDVVKAIEQTVLPLRTDLGRPPFESTIRWLMLLGQTRLQATPGPHMLMGLPTGYTKATSPLRRYSDMLAQYQIQSVLLKTPPKSVSQLDPILATLQRTEQTAKHVSKEATRLWSAVAIKRAWETGLENYTFPKKLSFLVMEKHSFPTPCNGLVRELGLVGKMGLEKRIEDRVQVGDVVDVEICDVKLSERYVWFRFLGGVERGGVRL</sequence>
<dbReference type="Proteomes" id="UP000276215">
    <property type="component" value="Unassembled WGS sequence"/>
</dbReference>
<reference evidence="3 4" key="1">
    <citation type="journal article" date="2018" name="Nat. Ecol. Evol.">
        <title>Pezizomycetes genomes reveal the molecular basis of ectomycorrhizal truffle lifestyle.</title>
        <authorList>
            <person name="Murat C."/>
            <person name="Payen T."/>
            <person name="Noel B."/>
            <person name="Kuo A."/>
            <person name="Morin E."/>
            <person name="Chen J."/>
            <person name="Kohler A."/>
            <person name="Krizsan K."/>
            <person name="Balestrini R."/>
            <person name="Da Silva C."/>
            <person name="Montanini B."/>
            <person name="Hainaut M."/>
            <person name="Levati E."/>
            <person name="Barry K.W."/>
            <person name="Belfiori B."/>
            <person name="Cichocki N."/>
            <person name="Clum A."/>
            <person name="Dockter R.B."/>
            <person name="Fauchery L."/>
            <person name="Guy J."/>
            <person name="Iotti M."/>
            <person name="Le Tacon F."/>
            <person name="Lindquist E.A."/>
            <person name="Lipzen A."/>
            <person name="Malagnac F."/>
            <person name="Mello A."/>
            <person name="Molinier V."/>
            <person name="Miyauchi S."/>
            <person name="Poulain J."/>
            <person name="Riccioni C."/>
            <person name="Rubini A."/>
            <person name="Sitrit Y."/>
            <person name="Splivallo R."/>
            <person name="Traeger S."/>
            <person name="Wang M."/>
            <person name="Zifcakova L."/>
            <person name="Wipf D."/>
            <person name="Zambonelli A."/>
            <person name="Paolocci F."/>
            <person name="Nowrousian M."/>
            <person name="Ottonello S."/>
            <person name="Baldrian P."/>
            <person name="Spatafora J.W."/>
            <person name="Henrissat B."/>
            <person name="Nagy L.G."/>
            <person name="Aury J.M."/>
            <person name="Wincker P."/>
            <person name="Grigoriev I.V."/>
            <person name="Bonfante P."/>
            <person name="Martin F.M."/>
        </authorList>
    </citation>
    <scope>NUCLEOTIDE SEQUENCE [LARGE SCALE GENOMIC DNA]</scope>
    <source>
        <strain evidence="3 4">120613-1</strain>
    </source>
</reference>
<gene>
    <name evidence="3" type="ORF">L873DRAFT_1761326</name>
</gene>
<dbReference type="SMART" id="SM00955">
    <property type="entry name" value="RNB"/>
    <property type="match status" value="1"/>
</dbReference>
<evidence type="ECO:0000313" key="3">
    <source>
        <dbReference type="EMBL" id="RPB03045.1"/>
    </source>
</evidence>
<name>A0A3N4KAT5_9PEZI</name>
<dbReference type="Pfam" id="PF00773">
    <property type="entry name" value="RNB"/>
    <property type="match status" value="1"/>
</dbReference>
<protein>
    <submittedName>
        <fullName evidence="3">RNB-domain-containing protein</fullName>
    </submittedName>
</protein>
<feature type="domain" description="RNB" evidence="2">
    <location>
        <begin position="1039"/>
        <end position="1392"/>
    </location>
</feature>
<dbReference type="OrthoDB" id="2285229at2759"/>
<keyword evidence="4" id="KW-1185">Reference proteome</keyword>
<organism evidence="3 4">
    <name type="scientific">Choiromyces venosus 120613-1</name>
    <dbReference type="NCBI Taxonomy" id="1336337"/>
    <lineage>
        <taxon>Eukaryota</taxon>
        <taxon>Fungi</taxon>
        <taxon>Dikarya</taxon>
        <taxon>Ascomycota</taxon>
        <taxon>Pezizomycotina</taxon>
        <taxon>Pezizomycetes</taxon>
        <taxon>Pezizales</taxon>
        <taxon>Tuberaceae</taxon>
        <taxon>Choiromyces</taxon>
    </lineage>
</organism>
<dbReference type="GO" id="GO:0000932">
    <property type="term" value="C:P-body"/>
    <property type="evidence" value="ECO:0007669"/>
    <property type="project" value="TreeGrafter"/>
</dbReference>
<dbReference type="GO" id="GO:0003723">
    <property type="term" value="F:RNA binding"/>
    <property type="evidence" value="ECO:0007669"/>
    <property type="project" value="InterPro"/>
</dbReference>
<dbReference type="PANTHER" id="PTHR23355:SF65">
    <property type="entry name" value="EXORIBONUCLEASE CYT-4, PUTATIVE (AFU_ORTHOLOGUE AFUA_7G01550)-RELATED"/>
    <property type="match status" value="1"/>
</dbReference>
<dbReference type="InterPro" id="IPR001900">
    <property type="entry name" value="RNase_II/R"/>
</dbReference>
<evidence type="ECO:0000313" key="4">
    <source>
        <dbReference type="Proteomes" id="UP000276215"/>
    </source>
</evidence>
<dbReference type="GO" id="GO:0006402">
    <property type="term" value="P:mRNA catabolic process"/>
    <property type="evidence" value="ECO:0007669"/>
    <property type="project" value="TreeGrafter"/>
</dbReference>
<dbReference type="InterPro" id="IPR012340">
    <property type="entry name" value="NA-bd_OB-fold"/>
</dbReference>
<dbReference type="Pfam" id="PF23216">
    <property type="entry name" value="WHD_CYT4"/>
    <property type="match status" value="1"/>
</dbReference>
<proteinExistence type="predicted"/>
<dbReference type="InterPro" id="IPR050180">
    <property type="entry name" value="RNR_Ribonuclease"/>
</dbReference>
<dbReference type="EMBL" id="ML120364">
    <property type="protein sequence ID" value="RPB03045.1"/>
    <property type="molecule type" value="Genomic_DNA"/>
</dbReference>
<dbReference type="SUPFAM" id="SSF50249">
    <property type="entry name" value="Nucleic acid-binding proteins"/>
    <property type="match status" value="1"/>
</dbReference>
<dbReference type="GO" id="GO:0000175">
    <property type="term" value="F:3'-5'-RNA exonuclease activity"/>
    <property type="evidence" value="ECO:0007669"/>
    <property type="project" value="TreeGrafter"/>
</dbReference>